<dbReference type="VEuPathDB" id="TriTrypDB:ADEAN_000170500"/>
<protein>
    <submittedName>
        <fullName evidence="1">Uncharacterized protein</fullName>
    </submittedName>
</protein>
<organism evidence="1 2">
    <name type="scientific">Angomonas deanei</name>
    <dbReference type="NCBI Taxonomy" id="59799"/>
    <lineage>
        <taxon>Eukaryota</taxon>
        <taxon>Discoba</taxon>
        <taxon>Euglenozoa</taxon>
        <taxon>Kinetoplastea</taxon>
        <taxon>Metakinetoplastina</taxon>
        <taxon>Trypanosomatida</taxon>
        <taxon>Trypanosomatidae</taxon>
        <taxon>Strigomonadinae</taxon>
        <taxon>Angomonas</taxon>
    </lineage>
</organism>
<accession>A0A7G2C3J0</accession>
<keyword evidence="2" id="KW-1185">Reference proteome</keyword>
<sequence>MCKLEFTEGAAVNGIGVELPSTIVTTLRRIPDAKERLRSLLEDPTPEEVEQRFLENSFEELTEEKALYFVFQQLQMYVAVEGTVLNIRCLPEWQMADEDGRTLFKERQFSSGTRSKRGGEESVVGSALKLSQFSIYFRKLVLEAHSQPVTNLYMDNRSRYIWLSRNDGLLSIFSMDSKRIITKIPHPCAECAVVAGSYTSWLREQEEYRTQLSDAKTRPKLEWHRETRHFPQSHFTSVVPFLKSTRPVFMLMTKTKTASATSYRDSMTYEDSLLWNFGSMLSNSSSVWSLDARQSLEDSCVTMRENNMSLFIDELRWVRDNADVVRKAQKEYYEQSCENIVQKVAVVINQLGEYTRLPALYKAFYTWLESITVFPRQHVMRTDRSRRLQRTANLLHTFQRTTDLKRLGYFYLLWDQYTDQRRMEKELVPVKETCKQLRLTSATRPTPEMMQQMYEMNLRRETFFGWLRWRSSLVSPSVSRMASLDRSRSRGGSISRAGSPLARTNTSKFIRTRTRLPSISLTSNVPPPQTVEVSSAPSLKELSHHTVPLDTLFLMLQNLWNARPFIMKFRFGEGESVLDESWLSLIESAEASAESDTDLGKRAAVFSYGLLPLLQGLLSSADEVLPTLGDPTVCKEVMSLLNGIELCLDYIAADAEQLCVQLDLPLTAQKAPLPADQWSTLWDAWTQKRKRTSVGQVPCR</sequence>
<evidence type="ECO:0000313" key="2">
    <source>
        <dbReference type="Proteomes" id="UP000515908"/>
    </source>
</evidence>
<name>A0A7G2C3J0_9TRYP</name>
<dbReference type="AlphaFoldDB" id="A0A7G2C3J0"/>
<proteinExistence type="predicted"/>
<dbReference type="Proteomes" id="UP000515908">
    <property type="component" value="Chromosome 03"/>
</dbReference>
<dbReference type="EMBL" id="LR877147">
    <property type="protein sequence ID" value="CAD2214260.1"/>
    <property type="molecule type" value="Genomic_DNA"/>
</dbReference>
<evidence type="ECO:0000313" key="1">
    <source>
        <dbReference type="EMBL" id="CAD2214260.1"/>
    </source>
</evidence>
<gene>
    <name evidence="1" type="ORF">ADEAN_000170500</name>
</gene>
<reference evidence="1 2" key="1">
    <citation type="submission" date="2020-08" db="EMBL/GenBank/DDBJ databases">
        <authorList>
            <person name="Newling K."/>
            <person name="Davey J."/>
            <person name="Forrester S."/>
        </authorList>
    </citation>
    <scope>NUCLEOTIDE SEQUENCE [LARGE SCALE GENOMIC DNA]</scope>
    <source>
        <strain evidence="2">Crithidia deanei Carvalho (ATCC PRA-265)</strain>
    </source>
</reference>